<dbReference type="FunFam" id="1.10.510.10:FF:000211">
    <property type="entry name" value="Cyclin-dependent kinase G-2"/>
    <property type="match status" value="1"/>
</dbReference>
<dbReference type="SMART" id="SM00220">
    <property type="entry name" value="S_TKc"/>
    <property type="match status" value="1"/>
</dbReference>
<keyword evidence="4" id="KW-0808">Transferase</keyword>
<dbReference type="InterPro" id="IPR050108">
    <property type="entry name" value="CDK"/>
</dbReference>
<keyword evidence="6 12" id="KW-0418">Kinase</keyword>
<keyword evidence="5" id="KW-0547">Nucleotide-binding</keyword>
<dbReference type="OrthoDB" id="1732493at2759"/>
<dbReference type="EMBL" id="KE375096">
    <property type="protein sequence ID" value="EPQ63890.1"/>
    <property type="molecule type" value="Genomic_DNA"/>
</dbReference>
<dbReference type="HOGENOM" id="CLU_000288_181_1_1"/>
<dbReference type="Gene3D" id="1.10.510.10">
    <property type="entry name" value="Transferase(Phosphotransferase) domain 1"/>
    <property type="match status" value="1"/>
</dbReference>
<dbReference type="GO" id="GO:0005634">
    <property type="term" value="C:nucleus"/>
    <property type="evidence" value="ECO:0007669"/>
    <property type="project" value="TreeGrafter"/>
</dbReference>
<dbReference type="SUPFAM" id="SSF56112">
    <property type="entry name" value="Protein kinase-like (PK-like)"/>
    <property type="match status" value="1"/>
</dbReference>
<feature type="domain" description="Protein kinase" evidence="11">
    <location>
        <begin position="102"/>
        <end position="392"/>
    </location>
</feature>
<protein>
    <recommendedName>
        <fullName evidence="2">cyclin-dependent kinase</fullName>
        <ecNumber evidence="2">2.7.11.22</ecNumber>
    </recommendedName>
</protein>
<dbReference type="PROSITE" id="PS00108">
    <property type="entry name" value="PROTEIN_KINASE_ST"/>
    <property type="match status" value="1"/>
</dbReference>
<evidence type="ECO:0000256" key="3">
    <source>
        <dbReference type="ARBA" id="ARBA00022527"/>
    </source>
</evidence>
<dbReference type="InterPro" id="IPR008271">
    <property type="entry name" value="Ser/Thr_kinase_AS"/>
</dbReference>
<gene>
    <name evidence="12" type="ORF">BGT96224_532</name>
    <name evidence="13" type="ORF">BGT96224V2_LOCUS4556</name>
</gene>
<keyword evidence="3" id="KW-0723">Serine/threonine-protein kinase</keyword>
<evidence type="ECO:0000313" key="13">
    <source>
        <dbReference type="EMBL" id="SUZ11397.1"/>
    </source>
</evidence>
<feature type="compositionally biased region" description="Basic and acidic residues" evidence="10">
    <location>
        <begin position="35"/>
        <end position="48"/>
    </location>
</feature>
<evidence type="ECO:0000256" key="1">
    <source>
        <dbReference type="ARBA" id="ARBA00006485"/>
    </source>
</evidence>
<reference evidence="12" key="2">
    <citation type="submission" date="2013-01" db="EMBL/GenBank/DDBJ databases">
        <title>The wheat powdery mildew genome reveals unique evolution of an obligate biotroph.</title>
        <authorList>
            <person name="Oberhaensli S."/>
            <person name="Wicker T."/>
            <person name="Keller B."/>
        </authorList>
    </citation>
    <scope>NUCLEOTIDE SEQUENCE</scope>
    <source>
        <strain evidence="12">96224</strain>
    </source>
</reference>
<evidence type="ECO:0000313" key="12">
    <source>
        <dbReference type="EMBL" id="EPQ63890.1"/>
    </source>
</evidence>
<evidence type="ECO:0000256" key="8">
    <source>
        <dbReference type="ARBA" id="ARBA00047811"/>
    </source>
</evidence>
<evidence type="ECO:0000256" key="9">
    <source>
        <dbReference type="ARBA" id="ARBA00048367"/>
    </source>
</evidence>
<dbReference type="PANTHER" id="PTHR24056:SF107">
    <property type="entry name" value="CYCLIN-DEPENDENT KINASE 11A-RELATED"/>
    <property type="match status" value="1"/>
</dbReference>
<dbReference type="EMBL" id="UIGY01000125">
    <property type="protein sequence ID" value="SUZ11397.1"/>
    <property type="molecule type" value="Genomic_DNA"/>
</dbReference>
<sequence length="459" mass="51923">MNTLTKSRWTDDGEKSPTPVKATKSITGLKRHKTERQCEATESTREPVEPFEPNSNPTARAAKRLKLPSSETGTPEKETSTSTKLLRFPAPSWQKCRSIEEYEKLNDIEEGSYGWVSRAKDTTTGEVVVVKRLKMDTWNSGIPLTGLREIQILRDCEHQNILKLREVVVGEDENKIENIFIVLDFIEHDLHTLLQDMSEPFLVSEIKTILLQLISGVSYLHTHWILHRDLKTSNLLLNNRGVLKIADFGMARYFGDPRATLTHLVVTVWYRAPELILGVKDYGTSIDTWSIGCIFGELLAKEPLIQGKDEIDQLSKIFEICGTPTQEIWPGFKFLPNARLLRLPQTPIAQGSVLRAKFPFLTAIGSSLLIELLSLNPAKRPRTEDISNHAFFREDPKPKSSKMFPTFPSKAGQEKRHKMNTPNAPLRESVSKSMAASSSDIFARREDEERGSGFSLRLI</sequence>
<evidence type="ECO:0000313" key="14">
    <source>
        <dbReference type="Proteomes" id="UP000053110"/>
    </source>
</evidence>
<dbReference type="PANTHER" id="PTHR24056">
    <property type="entry name" value="CELL DIVISION PROTEIN KINASE"/>
    <property type="match status" value="1"/>
</dbReference>
<evidence type="ECO:0000256" key="5">
    <source>
        <dbReference type="ARBA" id="ARBA00022741"/>
    </source>
</evidence>
<dbReference type="Gene3D" id="3.30.200.20">
    <property type="entry name" value="Phosphorylase Kinase, domain 1"/>
    <property type="match status" value="1"/>
</dbReference>
<dbReference type="Pfam" id="PF00069">
    <property type="entry name" value="Pkinase"/>
    <property type="match status" value="1"/>
</dbReference>
<proteinExistence type="inferred from homology"/>
<feature type="compositionally biased region" description="Basic and acidic residues" evidence="10">
    <location>
        <begin position="442"/>
        <end position="451"/>
    </location>
</feature>
<dbReference type="GO" id="GO:0004693">
    <property type="term" value="F:cyclin-dependent protein serine/threonine kinase activity"/>
    <property type="evidence" value="ECO:0007669"/>
    <property type="project" value="UniProtKB-EC"/>
</dbReference>
<feature type="region of interest" description="Disordered" evidence="10">
    <location>
        <begin position="1"/>
        <end position="83"/>
    </location>
</feature>
<evidence type="ECO:0000256" key="7">
    <source>
        <dbReference type="ARBA" id="ARBA00022840"/>
    </source>
</evidence>
<reference evidence="14" key="1">
    <citation type="journal article" date="2013" name="Nat. Genet.">
        <title>The wheat powdery mildew genome shows the unique evolution of an obligate biotroph.</title>
        <authorList>
            <person name="Wicker T."/>
            <person name="Oberhaensli S."/>
            <person name="Parlange F."/>
            <person name="Buchmann J.P."/>
            <person name="Shatalina M."/>
            <person name="Roffler S."/>
            <person name="Ben-David R."/>
            <person name="Dolezel J."/>
            <person name="Simkova H."/>
            <person name="Schulze-Lefert P."/>
            <person name="Spanu P.D."/>
            <person name="Bruggmann R."/>
            <person name="Amselem J."/>
            <person name="Quesneville H."/>
            <person name="Ver Loren van Themaat E."/>
            <person name="Paape T."/>
            <person name="Shimizu K.K."/>
            <person name="Keller B."/>
        </authorList>
    </citation>
    <scope>NUCLEOTIDE SEQUENCE [LARGE SCALE GENOMIC DNA]</scope>
    <source>
        <strain evidence="14">96224</strain>
    </source>
</reference>
<dbReference type="AlphaFoldDB" id="A0A061HKS2"/>
<evidence type="ECO:0000256" key="4">
    <source>
        <dbReference type="ARBA" id="ARBA00022679"/>
    </source>
</evidence>
<evidence type="ECO:0000256" key="6">
    <source>
        <dbReference type="ARBA" id="ARBA00022777"/>
    </source>
</evidence>
<keyword evidence="7" id="KW-0067">ATP-binding</keyword>
<dbReference type="Proteomes" id="UP000053110">
    <property type="component" value="Unassembled WGS sequence"/>
</dbReference>
<organism evidence="13">
    <name type="scientific">Blumeria graminis f. sp. tritici 96224</name>
    <dbReference type="NCBI Taxonomy" id="1268274"/>
    <lineage>
        <taxon>Eukaryota</taxon>
        <taxon>Fungi</taxon>
        <taxon>Dikarya</taxon>
        <taxon>Ascomycota</taxon>
        <taxon>Pezizomycotina</taxon>
        <taxon>Leotiomycetes</taxon>
        <taxon>Erysiphales</taxon>
        <taxon>Erysiphaceae</taxon>
        <taxon>Blumeria</taxon>
    </lineage>
</organism>
<comment type="catalytic activity">
    <reaction evidence="9">
        <text>L-seryl-[protein] + ATP = O-phospho-L-seryl-[protein] + ADP + H(+)</text>
        <dbReference type="Rhea" id="RHEA:17989"/>
        <dbReference type="Rhea" id="RHEA-COMP:9863"/>
        <dbReference type="Rhea" id="RHEA-COMP:11604"/>
        <dbReference type="ChEBI" id="CHEBI:15378"/>
        <dbReference type="ChEBI" id="CHEBI:29999"/>
        <dbReference type="ChEBI" id="CHEBI:30616"/>
        <dbReference type="ChEBI" id="CHEBI:83421"/>
        <dbReference type="ChEBI" id="CHEBI:456216"/>
        <dbReference type="EC" id="2.7.11.22"/>
    </reaction>
</comment>
<evidence type="ECO:0000256" key="10">
    <source>
        <dbReference type="SAM" id="MobiDB-lite"/>
    </source>
</evidence>
<dbReference type="InterPro" id="IPR000719">
    <property type="entry name" value="Prot_kinase_dom"/>
</dbReference>
<dbReference type="EC" id="2.7.11.22" evidence="2"/>
<dbReference type="PROSITE" id="PS50011">
    <property type="entry name" value="PROTEIN_KINASE_DOM"/>
    <property type="match status" value="1"/>
</dbReference>
<evidence type="ECO:0000259" key="11">
    <source>
        <dbReference type="PROSITE" id="PS50011"/>
    </source>
</evidence>
<dbReference type="InterPro" id="IPR011009">
    <property type="entry name" value="Kinase-like_dom_sf"/>
</dbReference>
<feature type="region of interest" description="Disordered" evidence="10">
    <location>
        <begin position="392"/>
        <end position="459"/>
    </location>
</feature>
<name>A0A061HKS2_BLUGR</name>
<comment type="similarity">
    <text evidence="1">Belongs to the protein kinase superfamily. CMGC Ser/Thr protein kinase family. CDC2/CDKX subfamily.</text>
</comment>
<comment type="catalytic activity">
    <reaction evidence="8">
        <text>L-threonyl-[protein] + ATP = O-phospho-L-threonyl-[protein] + ADP + H(+)</text>
        <dbReference type="Rhea" id="RHEA:46608"/>
        <dbReference type="Rhea" id="RHEA-COMP:11060"/>
        <dbReference type="Rhea" id="RHEA-COMP:11605"/>
        <dbReference type="ChEBI" id="CHEBI:15378"/>
        <dbReference type="ChEBI" id="CHEBI:30013"/>
        <dbReference type="ChEBI" id="CHEBI:30616"/>
        <dbReference type="ChEBI" id="CHEBI:61977"/>
        <dbReference type="ChEBI" id="CHEBI:456216"/>
        <dbReference type="EC" id="2.7.11.22"/>
    </reaction>
</comment>
<evidence type="ECO:0000256" key="2">
    <source>
        <dbReference type="ARBA" id="ARBA00012425"/>
    </source>
</evidence>
<reference evidence="13" key="3">
    <citation type="submission" date="2018-07" db="EMBL/GenBank/DDBJ databases">
        <authorList>
            <person name="Quirk P.G."/>
            <person name="Krulwich T.A."/>
        </authorList>
    </citation>
    <scope>NUCLEOTIDE SEQUENCE</scope>
    <source>
        <strain evidence="13">96224</strain>
    </source>
</reference>
<dbReference type="GO" id="GO:0007346">
    <property type="term" value="P:regulation of mitotic cell cycle"/>
    <property type="evidence" value="ECO:0007669"/>
    <property type="project" value="TreeGrafter"/>
</dbReference>
<dbReference type="FunFam" id="3.30.200.20:FF:000054">
    <property type="entry name" value="Cyclin-dependent kinase 11B"/>
    <property type="match status" value="1"/>
</dbReference>
<dbReference type="GO" id="GO:0005524">
    <property type="term" value="F:ATP binding"/>
    <property type="evidence" value="ECO:0007669"/>
    <property type="project" value="UniProtKB-KW"/>
</dbReference>
<accession>A0A061HKS2</accession>